<sequence>MTAALAASLQILVVVVVLAIAYVPLGDYMAKVFATEHDVDSRTESLGAAGSTATLQRTRGGTTVWADLSVEKLIYRLCRIDPRSQQTWVGYALSLLGFSAASVLFLYVLQRVQGVLPLNGGLSGVSPSVAFNTAISFVSNTNWQSYTPETTMSNLTQPLGLAVQNFVSAAVGLAVAIAVVRGFVRVRTGGEIGNFWVDLVRGILRILLPLSFVIALILLTQGVIQSFSTGFASTGLDGSSVSNALAPVASQEAIKELGTNGGGILGANSAHPFENPTPLTNVVQIISILLIPVALTRTFGTMVGDRRQGLTLLAVMTALFAALLTVTAVAESGARGAAAQAAGSMMEGKEVRFGIPGSSLFAVATTGTSTGAVNSAHDSMSPLGGGAVLLNMLFGEIAPGGVGTGLYGLLVLAIIAVFVGGLLVGRTPEYLGKKIGQRQITLAALSVLVMPALVLIGTSITVILSSTTGFQGNSGDPGTPGSIHGFTEVLYAYASASNNNGSAFGGLTVTSDWFQTSLGIAMLLGRFLPIIFVLALAGSLATSKRTAPNPGTLPTTGPLFTGLVLGTAVLVAALTFFPALALGPIAEALQ</sequence>
<keyword evidence="7 9" id="KW-0406">Ion transport</keyword>
<feature type="transmembrane region" description="Helical" evidence="9">
    <location>
        <begin position="406"/>
        <end position="428"/>
    </location>
</feature>
<evidence type="ECO:0000256" key="3">
    <source>
        <dbReference type="ARBA" id="ARBA00022538"/>
    </source>
</evidence>
<feature type="transmembrane region" description="Helical" evidence="9">
    <location>
        <begin position="159"/>
        <end position="184"/>
    </location>
</feature>
<evidence type="ECO:0000256" key="9">
    <source>
        <dbReference type="HAMAP-Rule" id="MF_00275"/>
    </source>
</evidence>
<gene>
    <name evidence="9 10" type="primary">kdpA</name>
    <name evidence="10" type="ORF">R3P96_25145</name>
</gene>
<comment type="function">
    <text evidence="9">Part of the high-affinity ATP-driven potassium transport (or Kdp) system, which catalyzes the hydrolysis of ATP coupled with the electrogenic transport of potassium into the cytoplasm. This subunit binds the extracellular potassium ions and delivers the ions to the membrane domain of KdpB through an intramembrane tunnel.</text>
</comment>
<feature type="transmembrane region" description="Helical" evidence="9">
    <location>
        <begin position="440"/>
        <end position="464"/>
    </location>
</feature>
<evidence type="ECO:0000256" key="2">
    <source>
        <dbReference type="ARBA" id="ARBA00022475"/>
    </source>
</evidence>
<keyword evidence="1 9" id="KW-0813">Transport</keyword>
<feature type="transmembrane region" description="Helical" evidence="9">
    <location>
        <begin position="518"/>
        <end position="538"/>
    </location>
</feature>
<dbReference type="PANTHER" id="PTHR30607">
    <property type="entry name" value="POTASSIUM-TRANSPORTING ATPASE A CHAIN"/>
    <property type="match status" value="1"/>
</dbReference>
<evidence type="ECO:0000313" key="10">
    <source>
        <dbReference type="EMBL" id="MDV6264637.1"/>
    </source>
</evidence>
<dbReference type="EMBL" id="JAWLJX010000016">
    <property type="protein sequence ID" value="MDV6264637.1"/>
    <property type="molecule type" value="Genomic_DNA"/>
</dbReference>
<comment type="subcellular location">
    <subcellularLocation>
        <location evidence="9">Cell membrane</location>
        <topology evidence="9">Multi-pass membrane protein</topology>
    </subcellularLocation>
</comment>
<keyword evidence="2 9" id="KW-1003">Cell membrane</keyword>
<feature type="transmembrane region" description="Helical" evidence="9">
    <location>
        <begin position="282"/>
        <end position="300"/>
    </location>
</feature>
<dbReference type="NCBIfam" id="TIGR00680">
    <property type="entry name" value="kdpA"/>
    <property type="match status" value="1"/>
</dbReference>
<keyword evidence="4 9" id="KW-0812">Transmembrane</keyword>
<feature type="transmembrane region" description="Helical" evidence="9">
    <location>
        <begin position="312"/>
        <end position="330"/>
    </location>
</feature>
<evidence type="ECO:0000313" key="11">
    <source>
        <dbReference type="Proteomes" id="UP001185755"/>
    </source>
</evidence>
<reference evidence="10 11" key="1">
    <citation type="submission" date="2023-10" db="EMBL/GenBank/DDBJ databases">
        <title>Development of a sustainable strategy for remediation of hydrocarbon-contaminated territories based on the waste exchange concept.</title>
        <authorList>
            <person name="Krivoruchko A."/>
        </authorList>
    </citation>
    <scope>NUCLEOTIDE SEQUENCE [LARGE SCALE GENOMIC DNA]</scope>
    <source>
        <strain evidence="10 11">IEGM 1323</strain>
    </source>
</reference>
<protein>
    <recommendedName>
        <fullName evidence="9">Potassium-transporting ATPase potassium-binding subunit</fullName>
    </recommendedName>
    <alternativeName>
        <fullName evidence="9">ATP phosphohydrolase [potassium-transporting] A chain</fullName>
    </alternativeName>
    <alternativeName>
        <fullName evidence="9">Potassium-binding and translocating subunit A</fullName>
    </alternativeName>
    <alternativeName>
        <fullName evidence="9">Potassium-translocating ATPase A chain</fullName>
    </alternativeName>
</protein>
<organism evidence="10 11">
    <name type="scientific">Rhodococcoides yunnanense</name>
    <dbReference type="NCBI Taxonomy" id="278209"/>
    <lineage>
        <taxon>Bacteria</taxon>
        <taxon>Bacillati</taxon>
        <taxon>Actinomycetota</taxon>
        <taxon>Actinomycetes</taxon>
        <taxon>Mycobacteriales</taxon>
        <taxon>Nocardiaceae</taxon>
        <taxon>Rhodococcoides</taxon>
    </lineage>
</organism>
<evidence type="ECO:0000256" key="4">
    <source>
        <dbReference type="ARBA" id="ARBA00022692"/>
    </source>
</evidence>
<feature type="transmembrane region" description="Helical" evidence="9">
    <location>
        <begin position="204"/>
        <end position="224"/>
    </location>
</feature>
<dbReference type="PANTHER" id="PTHR30607:SF2">
    <property type="entry name" value="POTASSIUM-TRANSPORTING ATPASE POTASSIUM-BINDING SUBUNIT"/>
    <property type="match status" value="1"/>
</dbReference>
<dbReference type="Pfam" id="PF03814">
    <property type="entry name" value="KdpA"/>
    <property type="match status" value="1"/>
</dbReference>
<keyword evidence="6 9" id="KW-1133">Transmembrane helix</keyword>
<evidence type="ECO:0000256" key="5">
    <source>
        <dbReference type="ARBA" id="ARBA00022958"/>
    </source>
</evidence>
<keyword evidence="8 9" id="KW-0472">Membrane</keyword>
<evidence type="ECO:0000256" key="7">
    <source>
        <dbReference type="ARBA" id="ARBA00023065"/>
    </source>
</evidence>
<comment type="caution">
    <text evidence="10">The sequence shown here is derived from an EMBL/GenBank/DDBJ whole genome shotgun (WGS) entry which is preliminary data.</text>
</comment>
<dbReference type="Proteomes" id="UP001185755">
    <property type="component" value="Unassembled WGS sequence"/>
</dbReference>
<evidence type="ECO:0000256" key="6">
    <source>
        <dbReference type="ARBA" id="ARBA00022989"/>
    </source>
</evidence>
<dbReference type="PIRSF" id="PIRSF001294">
    <property type="entry name" value="K_ATPaseA"/>
    <property type="match status" value="1"/>
</dbReference>
<dbReference type="InterPro" id="IPR004623">
    <property type="entry name" value="KdpA"/>
</dbReference>
<name>A0ABU4BK92_9NOCA</name>
<evidence type="ECO:0000256" key="1">
    <source>
        <dbReference type="ARBA" id="ARBA00022448"/>
    </source>
</evidence>
<accession>A0ABU4BK92</accession>
<feature type="transmembrane region" description="Helical" evidence="9">
    <location>
        <begin position="88"/>
        <end position="109"/>
    </location>
</feature>
<feature type="transmembrane region" description="Helical" evidence="9">
    <location>
        <begin position="559"/>
        <end position="581"/>
    </location>
</feature>
<proteinExistence type="inferred from homology"/>
<keyword evidence="11" id="KW-1185">Reference proteome</keyword>
<keyword evidence="5 9" id="KW-0630">Potassium</keyword>
<comment type="caution">
    <text evidence="9">Lacks conserved residue(s) required for the propagation of feature annotation.</text>
</comment>
<dbReference type="RefSeq" id="WP_317566664.1">
    <property type="nucleotide sequence ID" value="NZ_JAWLJX010000016.1"/>
</dbReference>
<evidence type="ECO:0000256" key="8">
    <source>
        <dbReference type="ARBA" id="ARBA00023136"/>
    </source>
</evidence>
<comment type="subunit">
    <text evidence="9">The system is composed of three essential subunits: KdpA, KdpB and KdpC.</text>
</comment>
<dbReference type="HAMAP" id="MF_00275">
    <property type="entry name" value="KdpA"/>
    <property type="match status" value="1"/>
</dbReference>
<keyword evidence="3 9" id="KW-0633">Potassium transport</keyword>
<comment type="similarity">
    <text evidence="9">Belongs to the KdpA family.</text>
</comment>